<proteinExistence type="predicted"/>
<evidence type="ECO:0000313" key="1">
    <source>
        <dbReference type="EMBL" id="CDZ97603.1"/>
    </source>
</evidence>
<reference evidence="1" key="1">
    <citation type="submission" date="2014-08" db="EMBL/GenBank/DDBJ databases">
        <authorList>
            <person name="Sharma Rahul"/>
            <person name="Thines Marco"/>
        </authorList>
    </citation>
    <scope>NUCLEOTIDE SEQUENCE</scope>
</reference>
<name>A0A0F7SIQ1_PHARH</name>
<sequence>MSQSLLRARSISTRPPSTCRTLTDCTGYLSTIMLVQLGQVLEGWCSQRGNGQTGCERRENQIGMSLVYHHNTCVDTDKETGSHMYSVEKG</sequence>
<protein>
    <submittedName>
        <fullName evidence="1">Uncharacterized protein</fullName>
    </submittedName>
</protein>
<accession>A0A0F7SIQ1</accession>
<dbReference type="EMBL" id="LN483244">
    <property type="protein sequence ID" value="CDZ97603.1"/>
    <property type="molecule type" value="Genomic_DNA"/>
</dbReference>
<dbReference type="AlphaFoldDB" id="A0A0F7SIQ1"/>
<organism evidence="1">
    <name type="scientific">Phaffia rhodozyma</name>
    <name type="common">Yeast</name>
    <name type="synonym">Xanthophyllomyces dendrorhous</name>
    <dbReference type="NCBI Taxonomy" id="264483"/>
    <lineage>
        <taxon>Eukaryota</taxon>
        <taxon>Fungi</taxon>
        <taxon>Dikarya</taxon>
        <taxon>Basidiomycota</taxon>
        <taxon>Agaricomycotina</taxon>
        <taxon>Tremellomycetes</taxon>
        <taxon>Cystofilobasidiales</taxon>
        <taxon>Mrakiaceae</taxon>
        <taxon>Phaffia</taxon>
    </lineage>
</organism>